<name>A0A9P0H5H0_NEZVI</name>
<accession>A0A9P0H5H0</accession>
<sequence length="78" mass="9478">MPVEKPADQINNIDGPSQQQQRRYPHWTHWRRGRKCPRRLSSDWYEIYNLSLQMNLSRGHSKKLQFIKYFQLTSTVCQ</sequence>
<dbReference type="Proteomes" id="UP001152798">
    <property type="component" value="Chromosome 3"/>
</dbReference>
<reference evidence="2" key="1">
    <citation type="submission" date="2022-01" db="EMBL/GenBank/DDBJ databases">
        <authorList>
            <person name="King R."/>
        </authorList>
    </citation>
    <scope>NUCLEOTIDE SEQUENCE</scope>
</reference>
<dbReference type="AlphaFoldDB" id="A0A9P0H5H0"/>
<proteinExistence type="predicted"/>
<gene>
    <name evidence="2" type="ORF">NEZAVI_LOCUS5988</name>
</gene>
<dbReference type="EMBL" id="OV725079">
    <property type="protein sequence ID" value="CAH1395778.1"/>
    <property type="molecule type" value="Genomic_DNA"/>
</dbReference>
<organism evidence="2 3">
    <name type="scientific">Nezara viridula</name>
    <name type="common">Southern green stink bug</name>
    <name type="synonym">Cimex viridulus</name>
    <dbReference type="NCBI Taxonomy" id="85310"/>
    <lineage>
        <taxon>Eukaryota</taxon>
        <taxon>Metazoa</taxon>
        <taxon>Ecdysozoa</taxon>
        <taxon>Arthropoda</taxon>
        <taxon>Hexapoda</taxon>
        <taxon>Insecta</taxon>
        <taxon>Pterygota</taxon>
        <taxon>Neoptera</taxon>
        <taxon>Paraneoptera</taxon>
        <taxon>Hemiptera</taxon>
        <taxon>Heteroptera</taxon>
        <taxon>Panheteroptera</taxon>
        <taxon>Pentatomomorpha</taxon>
        <taxon>Pentatomoidea</taxon>
        <taxon>Pentatomidae</taxon>
        <taxon>Pentatominae</taxon>
        <taxon>Nezara</taxon>
    </lineage>
</organism>
<evidence type="ECO:0000313" key="3">
    <source>
        <dbReference type="Proteomes" id="UP001152798"/>
    </source>
</evidence>
<feature type="compositionally biased region" description="Polar residues" evidence="1">
    <location>
        <begin position="9"/>
        <end position="22"/>
    </location>
</feature>
<evidence type="ECO:0000256" key="1">
    <source>
        <dbReference type="SAM" id="MobiDB-lite"/>
    </source>
</evidence>
<evidence type="ECO:0000313" key="2">
    <source>
        <dbReference type="EMBL" id="CAH1395778.1"/>
    </source>
</evidence>
<feature type="region of interest" description="Disordered" evidence="1">
    <location>
        <begin position="1"/>
        <end position="24"/>
    </location>
</feature>
<protein>
    <submittedName>
        <fullName evidence="2">Uncharacterized protein</fullName>
    </submittedName>
</protein>
<keyword evidence="3" id="KW-1185">Reference proteome</keyword>